<name>A0A8R2FD52_ACYPI</name>
<dbReference type="AlphaFoldDB" id="A0A8R2FD52"/>
<accession>A0A8R2FD52</accession>
<dbReference type="InterPro" id="IPR050129">
    <property type="entry name" value="Zn_alcohol_dh"/>
</dbReference>
<reference evidence="7" key="1">
    <citation type="submission" date="2022-06" db="UniProtKB">
        <authorList>
            <consortium name="EnsemblMetazoa"/>
        </authorList>
    </citation>
    <scope>IDENTIFICATION</scope>
</reference>
<evidence type="ECO:0000256" key="3">
    <source>
        <dbReference type="ARBA" id="ARBA00023002"/>
    </source>
</evidence>
<dbReference type="PROSITE" id="PS00059">
    <property type="entry name" value="ADH_ZINC"/>
    <property type="match status" value="1"/>
</dbReference>
<evidence type="ECO:0000259" key="6">
    <source>
        <dbReference type="Pfam" id="PF08240"/>
    </source>
</evidence>
<evidence type="ECO:0000313" key="7">
    <source>
        <dbReference type="EnsemblMetazoa" id="XP_008189103.1"/>
    </source>
</evidence>
<sequence length="352" mass="38809">MSIEKIDFGVLESQGKASVKSMLLPELGEHDVLLRQEACNICTTDYQQWQGKREHQGYPMAGGHEVSGIIIDKGQKVSETYQIGDQVSVLYDYCGKCDECLKGKITNCQNIPQFGKNYSDDYFGIFGFANYFVRNAKSIVKVNNDVSPQEAGFVEPLSSVIRGIKKLKITKDDHLVVIGAGTMGLLNALVARIKGANVIVSERNPVKVKKARELGFEVIDINEVDLKEKIMTLTGQGAVIVIVAVGTASANQQSLDIIKNSEGQILFFAAGYPSPELNVDSNYIHYRESYFVGTYGSSIEDFEDAAELISSRKIDVSPLIEETFSLNDIQSAFEKASTRGSYRVSVKLQTEE</sequence>
<dbReference type="Gene3D" id="3.90.180.10">
    <property type="entry name" value="Medium-chain alcohol dehydrogenases, catalytic domain"/>
    <property type="match status" value="1"/>
</dbReference>
<dbReference type="PANTHER" id="PTHR43401">
    <property type="entry name" value="L-THREONINE 3-DEHYDROGENASE"/>
    <property type="match status" value="1"/>
</dbReference>
<dbReference type="SUPFAM" id="SSF51735">
    <property type="entry name" value="NAD(P)-binding Rossmann-fold domains"/>
    <property type="match status" value="1"/>
</dbReference>
<evidence type="ECO:0000259" key="5">
    <source>
        <dbReference type="Pfam" id="PF00107"/>
    </source>
</evidence>
<proteinExistence type="inferred from homology"/>
<dbReference type="EnsemblMetazoa" id="XM_008190881.1">
    <property type="protein sequence ID" value="XP_008189103.1"/>
    <property type="gene ID" value="LOC103311292"/>
</dbReference>
<dbReference type="InterPro" id="IPR002328">
    <property type="entry name" value="ADH_Zn_CS"/>
</dbReference>
<dbReference type="OrthoDB" id="1879366at2759"/>
<organism evidence="7">
    <name type="scientific">Acyrthosiphon pisum</name>
    <name type="common">Pea aphid</name>
    <dbReference type="NCBI Taxonomy" id="7029"/>
    <lineage>
        <taxon>Eukaryota</taxon>
        <taxon>Metazoa</taxon>
        <taxon>Ecdysozoa</taxon>
        <taxon>Arthropoda</taxon>
        <taxon>Hexapoda</taxon>
        <taxon>Insecta</taxon>
        <taxon>Pterygota</taxon>
        <taxon>Neoptera</taxon>
        <taxon>Paraneoptera</taxon>
        <taxon>Hemiptera</taxon>
        <taxon>Sternorrhyncha</taxon>
        <taxon>Aphidomorpha</taxon>
        <taxon>Aphidoidea</taxon>
        <taxon>Aphididae</taxon>
        <taxon>Macrosiphini</taxon>
        <taxon>Acyrthosiphon</taxon>
    </lineage>
</organism>
<keyword evidence="1 4" id="KW-0479">Metal-binding</keyword>
<dbReference type="Gene3D" id="3.40.50.720">
    <property type="entry name" value="NAD(P)-binding Rossmann-like Domain"/>
    <property type="match status" value="1"/>
</dbReference>
<evidence type="ECO:0008006" key="8">
    <source>
        <dbReference type="Google" id="ProtNLM"/>
    </source>
</evidence>
<feature type="domain" description="Alcohol dehydrogenase-like N-terminal" evidence="6">
    <location>
        <begin position="28"/>
        <end position="143"/>
    </location>
</feature>
<dbReference type="Pfam" id="PF08240">
    <property type="entry name" value="ADH_N"/>
    <property type="match status" value="1"/>
</dbReference>
<dbReference type="Pfam" id="PF00107">
    <property type="entry name" value="ADH_zinc_N"/>
    <property type="match status" value="1"/>
</dbReference>
<dbReference type="InterPro" id="IPR013149">
    <property type="entry name" value="ADH-like_C"/>
</dbReference>
<dbReference type="SUPFAM" id="SSF50129">
    <property type="entry name" value="GroES-like"/>
    <property type="match status" value="1"/>
</dbReference>
<dbReference type="InterPro" id="IPR013154">
    <property type="entry name" value="ADH-like_N"/>
</dbReference>
<dbReference type="GO" id="GO:0008270">
    <property type="term" value="F:zinc ion binding"/>
    <property type="evidence" value="ECO:0007669"/>
    <property type="project" value="InterPro"/>
</dbReference>
<evidence type="ECO:0000256" key="1">
    <source>
        <dbReference type="ARBA" id="ARBA00022723"/>
    </source>
</evidence>
<comment type="cofactor">
    <cofactor evidence="4">
        <name>Zn(2+)</name>
        <dbReference type="ChEBI" id="CHEBI:29105"/>
    </cofactor>
</comment>
<keyword evidence="3" id="KW-0560">Oxidoreductase</keyword>
<evidence type="ECO:0000256" key="4">
    <source>
        <dbReference type="RuleBase" id="RU361277"/>
    </source>
</evidence>
<protein>
    <recommendedName>
        <fullName evidence="8">Alcohol dehydrogenase</fullName>
    </recommendedName>
</protein>
<dbReference type="InterPro" id="IPR036291">
    <property type="entry name" value="NAD(P)-bd_dom_sf"/>
</dbReference>
<evidence type="ECO:0000256" key="2">
    <source>
        <dbReference type="ARBA" id="ARBA00022833"/>
    </source>
</evidence>
<feature type="domain" description="Alcohol dehydrogenase-like C-terminal" evidence="5">
    <location>
        <begin position="183"/>
        <end position="310"/>
    </location>
</feature>
<dbReference type="PANTHER" id="PTHR43401:SF2">
    <property type="entry name" value="L-THREONINE 3-DEHYDROGENASE"/>
    <property type="match status" value="1"/>
</dbReference>
<dbReference type="InterPro" id="IPR011032">
    <property type="entry name" value="GroES-like_sf"/>
</dbReference>
<keyword evidence="2 4" id="KW-0862">Zinc</keyword>
<dbReference type="GO" id="GO:0016491">
    <property type="term" value="F:oxidoreductase activity"/>
    <property type="evidence" value="ECO:0007669"/>
    <property type="project" value="UniProtKB-KW"/>
</dbReference>
<comment type="similarity">
    <text evidence="4">Belongs to the zinc-containing alcohol dehydrogenase family.</text>
</comment>